<dbReference type="EMBL" id="FZNW01000004">
    <property type="protein sequence ID" value="SNR37492.1"/>
    <property type="molecule type" value="Genomic_DNA"/>
</dbReference>
<evidence type="ECO:0000313" key="10">
    <source>
        <dbReference type="EMBL" id="SNR37492.1"/>
    </source>
</evidence>
<evidence type="ECO:0000259" key="9">
    <source>
        <dbReference type="PROSITE" id="PS50011"/>
    </source>
</evidence>
<proteinExistence type="predicted"/>
<keyword evidence="2 10" id="KW-0723">Serine/threonine-protein kinase</keyword>
<keyword evidence="8" id="KW-0472">Membrane</keyword>
<dbReference type="GO" id="GO:0005524">
    <property type="term" value="F:ATP binding"/>
    <property type="evidence" value="ECO:0007669"/>
    <property type="project" value="UniProtKB-KW"/>
</dbReference>
<dbReference type="EC" id="2.7.11.1" evidence="1"/>
<sequence length="330" mass="35299">MSGEGTLIGGRYRLEQPLGRGQWGVVWLASDERLHRTVAARPLCARRGHADDEPGQTAQRAEALALRDAELASELRHPYAVTVYGAVAEHDDIWLITQYVPSRTMSDVLTAGSPFPAAQVCTLGMRLACALRAAHDLGLVHRAVDPAAVLLDEDGDVQITDFVVGLTYGDSPYRAPEVRDTLAATAAADVYSLGATLHRATTGTPLPEHEGTARPTGTLHDVLLRMLTRDPAARPTMRGVEEALTALAHGRSPDPASLSAPDRSPKPPLTQRSAAAPPPSRPAVRDTAPVRPRTPQRRGRGRLVARVSVTVLAFCTAALCGILVVELLMR</sequence>
<dbReference type="Pfam" id="PF00069">
    <property type="entry name" value="Pkinase"/>
    <property type="match status" value="1"/>
</dbReference>
<dbReference type="InterPro" id="IPR000719">
    <property type="entry name" value="Prot_kinase_dom"/>
</dbReference>
<dbReference type="Gene3D" id="3.30.200.20">
    <property type="entry name" value="Phosphorylase Kinase, domain 1"/>
    <property type="match status" value="1"/>
</dbReference>
<gene>
    <name evidence="10" type="ORF">SAMN06265360_10438</name>
</gene>
<dbReference type="PROSITE" id="PS50011">
    <property type="entry name" value="PROTEIN_KINASE_DOM"/>
    <property type="match status" value="1"/>
</dbReference>
<keyword evidence="8" id="KW-1133">Transmembrane helix</keyword>
<evidence type="ECO:0000256" key="5">
    <source>
        <dbReference type="ARBA" id="ARBA00022777"/>
    </source>
</evidence>
<reference evidence="11" key="1">
    <citation type="submission" date="2017-06" db="EMBL/GenBank/DDBJ databases">
        <authorList>
            <person name="Varghese N."/>
            <person name="Submissions S."/>
        </authorList>
    </citation>
    <scope>NUCLEOTIDE SEQUENCE [LARGE SCALE GENOMIC DNA]</scope>
    <source>
        <strain evidence="11">DSM 45207</strain>
    </source>
</reference>
<evidence type="ECO:0000256" key="1">
    <source>
        <dbReference type="ARBA" id="ARBA00012513"/>
    </source>
</evidence>
<accession>A0A238VT33</accession>
<keyword evidence="4" id="KW-0547">Nucleotide-binding</keyword>
<keyword evidence="8" id="KW-0812">Transmembrane</keyword>
<evidence type="ECO:0000256" key="8">
    <source>
        <dbReference type="SAM" id="Phobius"/>
    </source>
</evidence>
<name>A0A238VT33_9PSEU</name>
<dbReference type="AlphaFoldDB" id="A0A238VT33"/>
<dbReference type="PANTHER" id="PTHR43289:SF6">
    <property type="entry name" value="SERINE_THREONINE-PROTEIN KINASE NEKL-3"/>
    <property type="match status" value="1"/>
</dbReference>
<keyword evidence="11" id="KW-1185">Reference proteome</keyword>
<keyword evidence="5 10" id="KW-0418">Kinase</keyword>
<evidence type="ECO:0000256" key="4">
    <source>
        <dbReference type="ARBA" id="ARBA00022741"/>
    </source>
</evidence>
<protein>
    <recommendedName>
        <fullName evidence="1">non-specific serine/threonine protein kinase</fullName>
        <ecNumber evidence="1">2.7.11.1</ecNumber>
    </recommendedName>
</protein>
<organism evidence="10 11">
    <name type="scientific">Haloechinothrix alba</name>
    <dbReference type="NCBI Taxonomy" id="664784"/>
    <lineage>
        <taxon>Bacteria</taxon>
        <taxon>Bacillati</taxon>
        <taxon>Actinomycetota</taxon>
        <taxon>Actinomycetes</taxon>
        <taxon>Pseudonocardiales</taxon>
        <taxon>Pseudonocardiaceae</taxon>
        <taxon>Haloechinothrix</taxon>
    </lineage>
</organism>
<dbReference type="InterPro" id="IPR011009">
    <property type="entry name" value="Kinase-like_dom_sf"/>
</dbReference>
<feature type="domain" description="Protein kinase" evidence="9">
    <location>
        <begin position="12"/>
        <end position="247"/>
    </location>
</feature>
<dbReference type="Gene3D" id="1.10.510.10">
    <property type="entry name" value="Transferase(Phosphotransferase) domain 1"/>
    <property type="match status" value="1"/>
</dbReference>
<evidence type="ECO:0000256" key="6">
    <source>
        <dbReference type="ARBA" id="ARBA00022840"/>
    </source>
</evidence>
<evidence type="ECO:0000313" key="11">
    <source>
        <dbReference type="Proteomes" id="UP000198348"/>
    </source>
</evidence>
<feature type="region of interest" description="Disordered" evidence="7">
    <location>
        <begin position="249"/>
        <end position="300"/>
    </location>
</feature>
<keyword evidence="3" id="KW-0808">Transferase</keyword>
<dbReference type="Proteomes" id="UP000198348">
    <property type="component" value="Unassembled WGS sequence"/>
</dbReference>
<evidence type="ECO:0000256" key="2">
    <source>
        <dbReference type="ARBA" id="ARBA00022527"/>
    </source>
</evidence>
<evidence type="ECO:0000256" key="7">
    <source>
        <dbReference type="SAM" id="MobiDB-lite"/>
    </source>
</evidence>
<feature type="transmembrane region" description="Helical" evidence="8">
    <location>
        <begin position="303"/>
        <end position="325"/>
    </location>
</feature>
<dbReference type="SUPFAM" id="SSF56112">
    <property type="entry name" value="Protein kinase-like (PK-like)"/>
    <property type="match status" value="1"/>
</dbReference>
<keyword evidence="6" id="KW-0067">ATP-binding</keyword>
<dbReference type="CDD" id="cd14014">
    <property type="entry name" value="STKc_PknB_like"/>
    <property type="match status" value="1"/>
</dbReference>
<evidence type="ECO:0000256" key="3">
    <source>
        <dbReference type="ARBA" id="ARBA00022679"/>
    </source>
</evidence>
<dbReference type="GO" id="GO:0004674">
    <property type="term" value="F:protein serine/threonine kinase activity"/>
    <property type="evidence" value="ECO:0007669"/>
    <property type="project" value="UniProtKB-KW"/>
</dbReference>
<dbReference type="PANTHER" id="PTHR43289">
    <property type="entry name" value="MITOGEN-ACTIVATED PROTEIN KINASE KINASE KINASE 20-RELATED"/>
    <property type="match status" value="1"/>
</dbReference>